<feature type="region of interest" description="Disordered" evidence="2">
    <location>
        <begin position="211"/>
        <end position="237"/>
    </location>
</feature>
<evidence type="ECO:0000259" key="3">
    <source>
        <dbReference type="PROSITE" id="PS50157"/>
    </source>
</evidence>
<dbReference type="InParanoid" id="J4GXR6"/>
<proteinExistence type="predicted"/>
<evidence type="ECO:0000313" key="4">
    <source>
        <dbReference type="EMBL" id="CCM06705.1"/>
    </source>
</evidence>
<dbReference type="PROSITE" id="PS00028">
    <property type="entry name" value="ZINC_FINGER_C2H2_1"/>
    <property type="match status" value="1"/>
</dbReference>
<dbReference type="STRING" id="599839.J4GXR6"/>
<reference evidence="4 5" key="1">
    <citation type="journal article" date="2012" name="Appl. Environ. Microbiol.">
        <title>Short-read sequencing for genomic analysis of the brown rot fungus Fibroporia radiculosa.</title>
        <authorList>
            <person name="Tang J.D."/>
            <person name="Perkins A.D."/>
            <person name="Sonstegard T.S."/>
            <person name="Schroeder S.G."/>
            <person name="Burgess S.C."/>
            <person name="Diehl S.V."/>
        </authorList>
    </citation>
    <scope>NUCLEOTIDE SEQUENCE [LARGE SCALE GENOMIC DNA]</scope>
    <source>
        <strain evidence="4 5">TFFH 294</strain>
    </source>
</reference>
<dbReference type="AlphaFoldDB" id="J4GXR6"/>
<dbReference type="GeneID" id="24101605"/>
<dbReference type="Proteomes" id="UP000006352">
    <property type="component" value="Unassembled WGS sequence"/>
</dbReference>
<dbReference type="InterPro" id="IPR013087">
    <property type="entry name" value="Znf_C2H2_type"/>
</dbReference>
<keyword evidence="1" id="KW-0862">Zinc</keyword>
<keyword evidence="1" id="KW-0863">Zinc-finger</keyword>
<protein>
    <recommendedName>
        <fullName evidence="3">C2H2-type domain-containing protein</fullName>
    </recommendedName>
</protein>
<dbReference type="OrthoDB" id="2799176at2759"/>
<sequence length="371" mass="40258">MIQVSGPYNCSSASLIPLPPPRGIYSFCLSRFRLAHRLYLVSVALAVVRLPSWTLSPTRTSASTASSHRVLTPGTFPSNVPSTPRSFELNYLDSSAYAYYDHPSPVSPSSTLFSVQIEPPFTDDVDAWSTSTTLDIPSFASAPPTFTPSISLVLPPDVQAFLTGPLTDPSPKIQQWLRLLSHPEHTIRIETAPGSALHGLPAFIGGYPPFSDLPAPDAASSPSPTSTSETLQSSLPDGPLDELSCKWDGCRKHFCSARFSDIEAHLREDHFGPPSSSSQPPATHVPHATRSGARVPAPAPTAEWYPGSRGRCRWAGCQSERTLFYKSFAKHIASTHLRSTKIACSEGCGEYFTRPDSMMRHRQTVHGAKEG</sequence>
<gene>
    <name evidence="4" type="ORF">FIBRA_08994</name>
</gene>
<keyword evidence="1" id="KW-0479">Metal-binding</keyword>
<feature type="compositionally biased region" description="Low complexity" evidence="2">
    <location>
        <begin position="211"/>
        <end position="236"/>
    </location>
</feature>
<dbReference type="HOGENOM" id="CLU_746039_0_0_1"/>
<evidence type="ECO:0000256" key="2">
    <source>
        <dbReference type="SAM" id="MobiDB-lite"/>
    </source>
</evidence>
<name>J4GXR6_9APHY</name>
<dbReference type="PROSITE" id="PS50157">
    <property type="entry name" value="ZINC_FINGER_C2H2_2"/>
    <property type="match status" value="1"/>
</dbReference>
<evidence type="ECO:0000256" key="1">
    <source>
        <dbReference type="PROSITE-ProRule" id="PRU00042"/>
    </source>
</evidence>
<dbReference type="SMART" id="SM00355">
    <property type="entry name" value="ZnF_C2H2"/>
    <property type="match status" value="3"/>
</dbReference>
<dbReference type="EMBL" id="HE797460">
    <property type="protein sequence ID" value="CCM06705.1"/>
    <property type="molecule type" value="Genomic_DNA"/>
</dbReference>
<dbReference type="GO" id="GO:0008270">
    <property type="term" value="F:zinc ion binding"/>
    <property type="evidence" value="ECO:0007669"/>
    <property type="project" value="UniProtKB-KW"/>
</dbReference>
<feature type="region of interest" description="Disordered" evidence="2">
    <location>
        <begin position="268"/>
        <end position="302"/>
    </location>
</feature>
<feature type="domain" description="C2H2-type" evidence="3">
    <location>
        <begin position="342"/>
        <end position="371"/>
    </location>
</feature>
<accession>J4GXR6</accession>
<evidence type="ECO:0000313" key="5">
    <source>
        <dbReference type="Proteomes" id="UP000006352"/>
    </source>
</evidence>
<dbReference type="RefSeq" id="XP_012185988.1">
    <property type="nucleotide sequence ID" value="XM_012330598.1"/>
</dbReference>
<keyword evidence="5" id="KW-1185">Reference proteome</keyword>
<organism evidence="4 5">
    <name type="scientific">Fibroporia radiculosa</name>
    <dbReference type="NCBI Taxonomy" id="599839"/>
    <lineage>
        <taxon>Eukaryota</taxon>
        <taxon>Fungi</taxon>
        <taxon>Dikarya</taxon>
        <taxon>Basidiomycota</taxon>
        <taxon>Agaricomycotina</taxon>
        <taxon>Agaricomycetes</taxon>
        <taxon>Polyporales</taxon>
        <taxon>Fibroporiaceae</taxon>
        <taxon>Fibroporia</taxon>
    </lineage>
</organism>